<dbReference type="EMBL" id="JAGVWB010000017">
    <property type="protein sequence ID" value="MBS3058247.1"/>
    <property type="molecule type" value="Genomic_DNA"/>
</dbReference>
<evidence type="ECO:0000313" key="5">
    <source>
        <dbReference type="Proteomes" id="UP000527315"/>
    </source>
</evidence>
<reference evidence="2 5" key="1">
    <citation type="journal article" date="2020" name="bioRxiv">
        <title>A rank-normalized archaeal taxonomy based on genome phylogeny resolves widespread incomplete and uneven classifications.</title>
        <authorList>
            <person name="Rinke C."/>
            <person name="Chuvochina M."/>
            <person name="Mussig A.J."/>
            <person name="Chaumeil P.-A."/>
            <person name="Waite D.W."/>
            <person name="Whitman W.B."/>
            <person name="Parks D.H."/>
            <person name="Hugenholtz P."/>
        </authorList>
    </citation>
    <scope>NUCLEOTIDE SEQUENCE [LARGE SCALE GENOMIC DNA]</scope>
    <source>
        <strain evidence="2">UBA10191</strain>
    </source>
</reference>
<dbReference type="Pfam" id="PF01872">
    <property type="entry name" value="RibD_C"/>
    <property type="match status" value="1"/>
</dbReference>
<dbReference type="SUPFAM" id="SSF53597">
    <property type="entry name" value="Dihydrofolate reductase-like"/>
    <property type="match status" value="1"/>
</dbReference>
<dbReference type="Gene3D" id="3.40.430.10">
    <property type="entry name" value="Dihydrofolate Reductase, subunit A"/>
    <property type="match status" value="1"/>
</dbReference>
<evidence type="ECO:0000313" key="4">
    <source>
        <dbReference type="EMBL" id="MBS3058247.1"/>
    </source>
</evidence>
<dbReference type="Proteomes" id="UP000527315">
    <property type="component" value="Unassembled WGS sequence"/>
</dbReference>
<protein>
    <submittedName>
        <fullName evidence="3">Dihydrofolate reductase</fullName>
    </submittedName>
</protein>
<dbReference type="InterPro" id="IPR002734">
    <property type="entry name" value="RibDG_C"/>
</dbReference>
<dbReference type="AlphaFoldDB" id="A0A7J4KVV2"/>
<evidence type="ECO:0000259" key="1">
    <source>
        <dbReference type="Pfam" id="PF01872"/>
    </source>
</evidence>
<evidence type="ECO:0000313" key="2">
    <source>
        <dbReference type="EMBL" id="HIH21916.1"/>
    </source>
</evidence>
<sequence>MKAILYMAPTLNGFIAKLGDDTGFVSKNSWKSYRQMIKKAKCMIVGSRTYKIMIEAEDLKGLEKTVVVAVSKKPFKALPKNHFVAKSPKQALQILKRQGFKSALVAGGGALNASFLKEGLIDEIFLDVEPLVLGNGIRLFAEGNFEAKLKLAGVKKLSRNEVQLHYKVLKK</sequence>
<evidence type="ECO:0000313" key="3">
    <source>
        <dbReference type="EMBL" id="HIH33380.1"/>
    </source>
</evidence>
<reference evidence="4" key="3">
    <citation type="submission" date="2021-05" db="EMBL/GenBank/DDBJ databases">
        <title>Protein family content uncovers lineage relationships and bacterial pathway maintenance mechanisms in DPANN archaea.</title>
        <authorList>
            <person name="Castelle C.J."/>
            <person name="Meheust R."/>
            <person name="Jaffe A.L."/>
            <person name="Seitz K."/>
            <person name="Gong X."/>
            <person name="Baker B.J."/>
            <person name="Banfield J.F."/>
        </authorList>
    </citation>
    <scope>NUCLEOTIDE SEQUENCE</scope>
    <source>
        <strain evidence="4">RIFCSPLOWO2_01_FULL_43_13</strain>
    </source>
</reference>
<dbReference type="GO" id="GO:0009231">
    <property type="term" value="P:riboflavin biosynthetic process"/>
    <property type="evidence" value="ECO:0007669"/>
    <property type="project" value="InterPro"/>
</dbReference>
<organism evidence="3 5">
    <name type="scientific">Candidatus Iainarchaeum sp</name>
    <dbReference type="NCBI Taxonomy" id="3101447"/>
    <lineage>
        <taxon>Archaea</taxon>
        <taxon>Candidatus Iainarchaeota</taxon>
        <taxon>Candidatus Iainarchaeia</taxon>
        <taxon>Candidatus Iainarchaeales</taxon>
        <taxon>Candidatus Iainarchaeaceae</taxon>
        <taxon>Candidatus Iainarchaeum</taxon>
    </lineage>
</organism>
<feature type="domain" description="Bacterial bifunctional deaminase-reductase C-terminal" evidence="1">
    <location>
        <begin position="8"/>
        <end position="158"/>
    </location>
</feature>
<reference evidence="4" key="2">
    <citation type="submission" date="2021-03" db="EMBL/GenBank/DDBJ databases">
        <authorList>
            <person name="Jaffe A."/>
        </authorList>
    </citation>
    <scope>NUCLEOTIDE SEQUENCE</scope>
    <source>
        <strain evidence="4">RIFCSPLOWO2_01_FULL_43_13</strain>
    </source>
</reference>
<dbReference type="PANTHER" id="PTHR38011">
    <property type="entry name" value="DIHYDROFOLATE REDUCTASE FAMILY PROTEIN (AFU_ORTHOLOGUE AFUA_8G06820)"/>
    <property type="match status" value="1"/>
</dbReference>
<name>A0A7J4KVV2_9ARCH</name>
<dbReference type="EMBL" id="DUFW01000082">
    <property type="protein sequence ID" value="HIH21916.1"/>
    <property type="molecule type" value="Genomic_DNA"/>
</dbReference>
<dbReference type="Proteomes" id="UP000680185">
    <property type="component" value="Unassembled WGS sequence"/>
</dbReference>
<comment type="caution">
    <text evidence="3">The sequence shown here is derived from an EMBL/GenBank/DDBJ whole genome shotgun (WGS) entry which is preliminary data.</text>
</comment>
<dbReference type="PANTHER" id="PTHR38011:SF11">
    <property type="entry name" value="2,5-DIAMINO-6-RIBOSYLAMINO-4(3H)-PYRIMIDINONE 5'-PHOSPHATE REDUCTASE"/>
    <property type="match status" value="1"/>
</dbReference>
<dbReference type="EMBL" id="DUFJ01000087">
    <property type="protein sequence ID" value="HIH33380.1"/>
    <property type="molecule type" value="Genomic_DNA"/>
</dbReference>
<dbReference type="InterPro" id="IPR050765">
    <property type="entry name" value="Riboflavin_Biosynth_HTPR"/>
</dbReference>
<dbReference type="InterPro" id="IPR024072">
    <property type="entry name" value="DHFR-like_dom_sf"/>
</dbReference>
<gene>
    <name evidence="2" type="ORF">HA222_04645</name>
    <name evidence="3" type="ORF">HA227_03960</name>
    <name evidence="4" type="ORF">J4478_02490</name>
</gene>
<dbReference type="Proteomes" id="UP000590964">
    <property type="component" value="Unassembled WGS sequence"/>
</dbReference>
<dbReference type="GO" id="GO:0008703">
    <property type="term" value="F:5-amino-6-(5-phosphoribosylamino)uracil reductase activity"/>
    <property type="evidence" value="ECO:0007669"/>
    <property type="project" value="InterPro"/>
</dbReference>
<proteinExistence type="predicted"/>
<accession>A0A7J4KVV2</accession>